<comment type="caution">
    <text evidence="2">The sequence shown here is derived from an EMBL/GenBank/DDBJ whole genome shotgun (WGS) entry which is preliminary data.</text>
</comment>
<dbReference type="EMBL" id="VFSV01000015">
    <property type="protein sequence ID" value="TRD19838.1"/>
    <property type="molecule type" value="Genomic_DNA"/>
</dbReference>
<dbReference type="GO" id="GO:0015288">
    <property type="term" value="F:porin activity"/>
    <property type="evidence" value="ECO:0007669"/>
    <property type="project" value="InterPro"/>
</dbReference>
<dbReference type="InterPro" id="IPR023614">
    <property type="entry name" value="Porin_dom_sf"/>
</dbReference>
<evidence type="ECO:0000313" key="3">
    <source>
        <dbReference type="Proteomes" id="UP000318590"/>
    </source>
</evidence>
<protein>
    <submittedName>
        <fullName evidence="2">Porin</fullName>
    </submittedName>
</protein>
<sequence length="459" mass="49960">MQSGRPPFRGGRFVLRHVQGRCGITAPRRPSLYPRLSTKLDERIIWAHLSCVPIGLDPLGEFKIMRENMNKLLLASTALVASATFAMAEVDLSGSAEMGVFGGETFGEDQDLQFHTDIDVTFTMSGETDQGLTFGASIDLDESDDGDAFDNSKQGGETIFISGDWGTLTMGDTDGALDWAMDEAIIGASLIDDNEHLGYNGNSQLDGLYDGQIARYDYSFGDFGVAVSFEISDDESDVTIDDDGNIVLNDNVIADSDFDQSDNRDPVWGIGFKYATEFNGWDMGFGLGYQSGSADDVLVDTDADIIDGEYTVTRRYYGDVDPEAWGISMSLGMDNGFQAIVNYSDYDELYQTKVGDFDFTGDGDNSLEVGAQELDKHYGIAMGYEFGELLVAANYGKFDYDNAESRGWGLIMNYDLGGGASLQAGYSNSKVEVDGLDAEDFGLDDDSVETYSFGISMAF</sequence>
<dbReference type="Pfam" id="PF13609">
    <property type="entry name" value="Porin_4"/>
    <property type="match status" value="1"/>
</dbReference>
<accession>A0A547Q0L0</accession>
<organism evidence="2 3">
    <name type="scientific">Palleronia caenipelagi</name>
    <dbReference type="NCBI Taxonomy" id="2489174"/>
    <lineage>
        <taxon>Bacteria</taxon>
        <taxon>Pseudomonadati</taxon>
        <taxon>Pseudomonadota</taxon>
        <taxon>Alphaproteobacteria</taxon>
        <taxon>Rhodobacterales</taxon>
        <taxon>Roseobacteraceae</taxon>
        <taxon>Palleronia</taxon>
    </lineage>
</organism>
<dbReference type="InterPro" id="IPR033900">
    <property type="entry name" value="Gram_neg_porin_domain"/>
</dbReference>
<name>A0A547Q0L0_9RHOB</name>
<dbReference type="Gene3D" id="2.40.160.10">
    <property type="entry name" value="Porin"/>
    <property type="match status" value="1"/>
</dbReference>
<dbReference type="OrthoDB" id="7326315at2"/>
<feature type="domain" description="Porin" evidence="1">
    <location>
        <begin position="75"/>
        <end position="430"/>
    </location>
</feature>
<dbReference type="AlphaFoldDB" id="A0A547Q0L0"/>
<dbReference type="Proteomes" id="UP000318590">
    <property type="component" value="Unassembled WGS sequence"/>
</dbReference>
<reference evidence="2 3" key="1">
    <citation type="submission" date="2019-06" db="EMBL/GenBank/DDBJ databases">
        <title>Paenimaribius caenipelagi gen. nov., sp. nov., isolated from a tidal flat.</title>
        <authorList>
            <person name="Yoon J.-H."/>
        </authorList>
    </citation>
    <scope>NUCLEOTIDE SEQUENCE [LARGE SCALE GENOMIC DNA]</scope>
    <source>
        <strain evidence="2 3">JBTF-M29</strain>
    </source>
</reference>
<gene>
    <name evidence="2" type="ORF">FEV53_10360</name>
</gene>
<evidence type="ECO:0000313" key="2">
    <source>
        <dbReference type="EMBL" id="TRD19838.1"/>
    </source>
</evidence>
<evidence type="ECO:0000259" key="1">
    <source>
        <dbReference type="Pfam" id="PF13609"/>
    </source>
</evidence>
<keyword evidence="3" id="KW-1185">Reference proteome</keyword>
<dbReference type="GO" id="GO:0016020">
    <property type="term" value="C:membrane"/>
    <property type="evidence" value="ECO:0007669"/>
    <property type="project" value="InterPro"/>
</dbReference>
<proteinExistence type="predicted"/>
<dbReference type="SUPFAM" id="SSF56935">
    <property type="entry name" value="Porins"/>
    <property type="match status" value="1"/>
</dbReference>